<proteinExistence type="predicted"/>
<evidence type="ECO:0000313" key="2">
    <source>
        <dbReference type="Proteomes" id="UP000237347"/>
    </source>
</evidence>
<comment type="caution">
    <text evidence="1">The sequence shown here is derived from an EMBL/GenBank/DDBJ whole genome shotgun (WGS) entry which is preliminary data.</text>
</comment>
<dbReference type="AlphaFoldDB" id="A0AAW0IH43"/>
<dbReference type="EMBL" id="PKMF04001179">
    <property type="protein sequence ID" value="KAK7813825.1"/>
    <property type="molecule type" value="Genomic_DNA"/>
</dbReference>
<keyword evidence="2" id="KW-1185">Reference proteome</keyword>
<accession>A0AAW0IH43</accession>
<evidence type="ECO:0000313" key="1">
    <source>
        <dbReference type="EMBL" id="KAK7813825.1"/>
    </source>
</evidence>
<reference evidence="1 2" key="1">
    <citation type="journal article" date="2018" name="Sci. Data">
        <title>The draft genome sequence of cork oak.</title>
        <authorList>
            <person name="Ramos A.M."/>
            <person name="Usie A."/>
            <person name="Barbosa P."/>
            <person name="Barros P.M."/>
            <person name="Capote T."/>
            <person name="Chaves I."/>
            <person name="Simoes F."/>
            <person name="Abreu I."/>
            <person name="Carrasquinho I."/>
            <person name="Faro C."/>
            <person name="Guimaraes J.B."/>
            <person name="Mendonca D."/>
            <person name="Nobrega F."/>
            <person name="Rodrigues L."/>
            <person name="Saibo N.J.M."/>
            <person name="Varela M.C."/>
            <person name="Egas C."/>
            <person name="Matos J."/>
            <person name="Miguel C.M."/>
            <person name="Oliveira M.M."/>
            <person name="Ricardo C.P."/>
            <person name="Goncalves S."/>
        </authorList>
    </citation>
    <scope>NUCLEOTIDE SEQUENCE [LARGE SCALE GENOMIC DNA]</scope>
    <source>
        <strain evidence="2">cv. HL8</strain>
    </source>
</reference>
<organism evidence="1 2">
    <name type="scientific">Quercus suber</name>
    <name type="common">Cork oak</name>
    <dbReference type="NCBI Taxonomy" id="58331"/>
    <lineage>
        <taxon>Eukaryota</taxon>
        <taxon>Viridiplantae</taxon>
        <taxon>Streptophyta</taxon>
        <taxon>Embryophyta</taxon>
        <taxon>Tracheophyta</taxon>
        <taxon>Spermatophyta</taxon>
        <taxon>Magnoliopsida</taxon>
        <taxon>eudicotyledons</taxon>
        <taxon>Gunneridae</taxon>
        <taxon>Pentapetalae</taxon>
        <taxon>rosids</taxon>
        <taxon>fabids</taxon>
        <taxon>Fagales</taxon>
        <taxon>Fagaceae</taxon>
        <taxon>Quercus</taxon>
    </lineage>
</organism>
<dbReference type="Proteomes" id="UP000237347">
    <property type="component" value="Unassembled WGS sequence"/>
</dbReference>
<sequence length="201" mass="21976">MLPTTASTTLVSIMFKAFLARTEPAQSMAKPSCITKTRQHSRSASVNVYLQLAFLFLKPIQSVAFDMATMTVPIPQHNSASEGRSHCNNCRLISSSFKSSLPCFQESLDCILCILVGLTHCQGLTDIWPIQSVAFDMATMTVPIPQHNSASEGRSHCNNCRLISSSFKSSLPCFQESLDCILCILVGLTHCQGLTDIWVGI</sequence>
<name>A0AAW0IH43_QUESU</name>
<gene>
    <name evidence="1" type="ORF">CFP56_004315</name>
</gene>
<protein>
    <submittedName>
        <fullName evidence="1">Uncharacterized protein</fullName>
    </submittedName>
</protein>